<evidence type="ECO:0000313" key="3">
    <source>
        <dbReference type="WBParaSite" id="TMUE_0000000399.1"/>
    </source>
</evidence>
<protein>
    <submittedName>
        <fullName evidence="3 4">Uncharacterized protein</fullName>
    </submittedName>
</protein>
<evidence type="ECO:0000256" key="1">
    <source>
        <dbReference type="SAM" id="MobiDB-lite"/>
    </source>
</evidence>
<reference evidence="2" key="1">
    <citation type="submission" date="2014-03" db="EMBL/GenBank/DDBJ databases">
        <title>The whipworm genome and dual-species transcriptomics of an intimate host-pathogen interaction.</title>
        <authorList>
            <person name="Foth B.J."/>
            <person name="Tsai I.J."/>
            <person name="Reid A.J."/>
            <person name="Bancroft A.J."/>
            <person name="Nichol S."/>
            <person name="Tracey A."/>
            <person name="Holroyd N."/>
            <person name="Cotton J.A."/>
            <person name="Stanley E.J."/>
            <person name="Zarowiecki M."/>
            <person name="Liu J.Z."/>
            <person name="Huckvale T."/>
            <person name="Cooper P.J."/>
            <person name="Grencis R.K."/>
            <person name="Berriman M."/>
        </authorList>
    </citation>
    <scope>NUCLEOTIDE SEQUENCE [LARGE SCALE GENOMIC DNA]</scope>
    <source>
        <strain evidence="2">Edinburgh</strain>
    </source>
</reference>
<proteinExistence type="predicted"/>
<sequence length="124" mass="13493">MSEHSSSDEMIPTASSAVKGPAKSKNSLYNPVVDLMERVTGIAVPLDSVAMYRLEKDPSSVPLATTDPHKIFCLGGRSGIGNSRKKVEKKLENVFHPVDEPFADSDNTQEQETRTVSESTESIN</sequence>
<name>A0A5S6PZT2_TRIMR</name>
<feature type="region of interest" description="Disordered" evidence="1">
    <location>
        <begin position="97"/>
        <end position="124"/>
    </location>
</feature>
<dbReference type="Proteomes" id="UP000046395">
    <property type="component" value="Unassembled WGS sequence"/>
</dbReference>
<accession>A0A5S6PZT2</accession>
<reference evidence="3 4" key="2">
    <citation type="submission" date="2019-12" db="UniProtKB">
        <authorList>
            <consortium name="WormBaseParasite"/>
        </authorList>
    </citation>
    <scope>IDENTIFICATION</scope>
</reference>
<dbReference type="WBParaSite" id="TMUE_2000008262.1">
    <property type="protein sequence ID" value="TMUE_2000008262.1"/>
    <property type="gene ID" value="WBGene00300190"/>
</dbReference>
<dbReference type="WBParaSite" id="TMUE_0000000399.1">
    <property type="protein sequence ID" value="TMUE_0000000399.1"/>
    <property type="gene ID" value="WBGene00296339"/>
</dbReference>
<dbReference type="AlphaFoldDB" id="A0A5S6PZT2"/>
<feature type="region of interest" description="Disordered" evidence="1">
    <location>
        <begin position="1"/>
        <end position="26"/>
    </location>
</feature>
<evidence type="ECO:0000313" key="2">
    <source>
        <dbReference type="Proteomes" id="UP000046395"/>
    </source>
</evidence>
<organism evidence="2 3">
    <name type="scientific">Trichuris muris</name>
    <name type="common">Mouse whipworm</name>
    <dbReference type="NCBI Taxonomy" id="70415"/>
    <lineage>
        <taxon>Eukaryota</taxon>
        <taxon>Metazoa</taxon>
        <taxon>Ecdysozoa</taxon>
        <taxon>Nematoda</taxon>
        <taxon>Enoplea</taxon>
        <taxon>Dorylaimia</taxon>
        <taxon>Trichinellida</taxon>
        <taxon>Trichuridae</taxon>
        <taxon>Trichuris</taxon>
    </lineage>
</organism>
<feature type="compositionally biased region" description="Polar residues" evidence="1">
    <location>
        <begin position="110"/>
        <end position="124"/>
    </location>
</feature>
<evidence type="ECO:0000313" key="4">
    <source>
        <dbReference type="WBParaSite" id="TMUE_2000008262.1"/>
    </source>
</evidence>
<keyword evidence="2" id="KW-1185">Reference proteome</keyword>